<dbReference type="GO" id="GO:0022857">
    <property type="term" value="F:transmembrane transporter activity"/>
    <property type="evidence" value="ECO:0007669"/>
    <property type="project" value="InterPro"/>
</dbReference>
<dbReference type="InterPro" id="IPR051909">
    <property type="entry name" value="MFP_Cation_Efflux"/>
</dbReference>
<evidence type="ECO:0000256" key="3">
    <source>
        <dbReference type="SAM" id="Coils"/>
    </source>
</evidence>
<sequence length="381" mass="40756">MNRILTRKNLIISLLGLGAFGFITWNLPSLRAQAIPANTEAASALIHEGELLRIPENSPLRRTLAVAVLADQSIATPLTLPAVVEADPARVSKVLTPMAGRIVSLMKQLGDEVKVGDVLFTLDSPDFALANADAAKAQAALQLAKRSLERQRALDKSELAAQRELEQAQNDFEQASSEAARANARLAQTGAKTAGALVGGHLAVRAAMPGRVIELFAAAGGYWNDANAPLMTVADISKVYISANAQEKDLAQLFVGQQASIKLDAYPTQQSGQVRFVGEILDADTRTVKVRIPFDNRDGHLKPGMFGEATLFARAHTGILIPMTAVIQSGFSSRAFVETKPWHFTPRTLQLGAQVGEQVEVLSGLKAGDRIVTKDGVLLND</sequence>
<dbReference type="InterPro" id="IPR006143">
    <property type="entry name" value="RND_pump_MFP"/>
</dbReference>
<keyword evidence="7" id="KW-1185">Reference proteome</keyword>
<dbReference type="Gene3D" id="2.40.420.20">
    <property type="match status" value="1"/>
</dbReference>
<evidence type="ECO:0000313" key="6">
    <source>
        <dbReference type="EMBL" id="MYN47681.1"/>
    </source>
</evidence>
<evidence type="ECO:0000313" key="7">
    <source>
        <dbReference type="Proteomes" id="UP000444316"/>
    </source>
</evidence>
<dbReference type="GO" id="GO:0016020">
    <property type="term" value="C:membrane"/>
    <property type="evidence" value="ECO:0007669"/>
    <property type="project" value="InterPro"/>
</dbReference>
<dbReference type="RefSeq" id="WP_161037062.1">
    <property type="nucleotide sequence ID" value="NZ_WWCL01000008.1"/>
</dbReference>
<dbReference type="PANTHER" id="PTHR30097">
    <property type="entry name" value="CATION EFFLUX SYSTEM PROTEIN CUSB"/>
    <property type="match status" value="1"/>
</dbReference>
<gene>
    <name evidence="6" type="ORF">GTP23_21825</name>
</gene>
<dbReference type="Pfam" id="PF25954">
    <property type="entry name" value="Beta-barrel_RND_2"/>
    <property type="match status" value="1"/>
</dbReference>
<keyword evidence="3" id="KW-0175">Coiled coil</keyword>
<dbReference type="EMBL" id="WWCL01000008">
    <property type="protein sequence ID" value="MYN47681.1"/>
    <property type="molecule type" value="Genomic_DNA"/>
</dbReference>
<dbReference type="InterPro" id="IPR058792">
    <property type="entry name" value="Beta-barrel_RND_2"/>
</dbReference>
<dbReference type="SUPFAM" id="SSF111369">
    <property type="entry name" value="HlyD-like secretion proteins"/>
    <property type="match status" value="1"/>
</dbReference>
<protein>
    <submittedName>
        <fullName evidence="6">Efflux RND transporter periplasmic adaptor subunit</fullName>
    </submittedName>
</protein>
<name>A0A845I606_9BURK</name>
<feature type="domain" description="CusB-like beta-barrel" evidence="4">
    <location>
        <begin position="239"/>
        <end position="311"/>
    </location>
</feature>
<feature type="coiled-coil region" evidence="3">
    <location>
        <begin position="134"/>
        <end position="185"/>
    </location>
</feature>
<evidence type="ECO:0000256" key="2">
    <source>
        <dbReference type="ARBA" id="ARBA00022448"/>
    </source>
</evidence>
<evidence type="ECO:0000259" key="5">
    <source>
        <dbReference type="Pfam" id="PF25967"/>
    </source>
</evidence>
<dbReference type="Proteomes" id="UP000444316">
    <property type="component" value="Unassembled WGS sequence"/>
</dbReference>
<feature type="domain" description="Multidrug resistance protein MdtA-like C-terminal permuted SH3" evidence="5">
    <location>
        <begin position="345"/>
        <end position="374"/>
    </location>
</feature>
<dbReference type="Pfam" id="PF25967">
    <property type="entry name" value="RND-MFP_C"/>
    <property type="match status" value="1"/>
</dbReference>
<reference evidence="6" key="1">
    <citation type="submission" date="2019-12" db="EMBL/GenBank/DDBJ databases">
        <title>Novel species isolated from a subtropical stream in China.</title>
        <authorList>
            <person name="Lu H."/>
        </authorList>
    </citation>
    <scope>NUCLEOTIDE SEQUENCE [LARGE SCALE GENOMIC DNA]</scope>
    <source>
        <strain evidence="6">FT93W</strain>
    </source>
</reference>
<dbReference type="NCBIfam" id="TIGR01730">
    <property type="entry name" value="RND_mfp"/>
    <property type="match status" value="1"/>
</dbReference>
<proteinExistence type="inferred from homology"/>
<dbReference type="Gene3D" id="1.10.287.470">
    <property type="entry name" value="Helix hairpin bin"/>
    <property type="match status" value="1"/>
</dbReference>
<comment type="caution">
    <text evidence="6">The sequence shown here is derived from an EMBL/GenBank/DDBJ whole genome shotgun (WGS) entry which is preliminary data.</text>
</comment>
<dbReference type="Gene3D" id="2.40.30.170">
    <property type="match status" value="1"/>
</dbReference>
<comment type="similarity">
    <text evidence="1">Belongs to the membrane fusion protein (MFP) (TC 8.A.1) family.</text>
</comment>
<dbReference type="FunFam" id="2.40.30.170:FF:000010">
    <property type="entry name" value="Efflux RND transporter periplasmic adaptor subunit"/>
    <property type="match status" value="1"/>
</dbReference>
<keyword evidence="2" id="KW-0813">Transport</keyword>
<organism evidence="6 7">
    <name type="scientific">Duganella fentianensis</name>
    <dbReference type="NCBI Taxonomy" id="2692177"/>
    <lineage>
        <taxon>Bacteria</taxon>
        <taxon>Pseudomonadati</taxon>
        <taxon>Pseudomonadota</taxon>
        <taxon>Betaproteobacteria</taxon>
        <taxon>Burkholderiales</taxon>
        <taxon>Oxalobacteraceae</taxon>
        <taxon>Telluria group</taxon>
        <taxon>Duganella</taxon>
    </lineage>
</organism>
<evidence type="ECO:0000259" key="4">
    <source>
        <dbReference type="Pfam" id="PF25954"/>
    </source>
</evidence>
<evidence type="ECO:0000256" key="1">
    <source>
        <dbReference type="ARBA" id="ARBA00009477"/>
    </source>
</evidence>
<accession>A0A845I606</accession>
<dbReference type="AlphaFoldDB" id="A0A845I606"/>
<dbReference type="InterPro" id="IPR058627">
    <property type="entry name" value="MdtA-like_C"/>
</dbReference>